<dbReference type="CDD" id="cd11537">
    <property type="entry name" value="NTP-PPase_RS21-C6_like"/>
    <property type="match status" value="1"/>
</dbReference>
<reference evidence="1 2" key="1">
    <citation type="submission" date="2016-10" db="EMBL/GenBank/DDBJ databases">
        <authorList>
            <person name="de Groot N.N."/>
        </authorList>
    </citation>
    <scope>NUCLEOTIDE SEQUENCE [LARGE SCALE GENOMIC DNA]</scope>
    <source>
        <strain evidence="1 2">CPCC 202699</strain>
    </source>
</reference>
<dbReference type="STRING" id="589385.SAMN05421504_115135"/>
<organism evidence="1 2">
    <name type="scientific">Amycolatopsis xylanica</name>
    <dbReference type="NCBI Taxonomy" id="589385"/>
    <lineage>
        <taxon>Bacteria</taxon>
        <taxon>Bacillati</taxon>
        <taxon>Actinomycetota</taxon>
        <taxon>Actinomycetes</taxon>
        <taxon>Pseudonocardiales</taxon>
        <taxon>Pseudonocardiaceae</taxon>
        <taxon>Amycolatopsis</taxon>
    </lineage>
</organism>
<dbReference type="EMBL" id="FNON01000015">
    <property type="protein sequence ID" value="SDZ41464.1"/>
    <property type="molecule type" value="Genomic_DNA"/>
</dbReference>
<proteinExistence type="predicted"/>
<dbReference type="PANTHER" id="PTHR14552">
    <property type="match status" value="1"/>
</dbReference>
<dbReference type="AlphaFoldDB" id="A0A1H3SU37"/>
<evidence type="ECO:0000313" key="2">
    <source>
        <dbReference type="Proteomes" id="UP000199515"/>
    </source>
</evidence>
<dbReference type="Proteomes" id="UP000199515">
    <property type="component" value="Unassembled WGS sequence"/>
</dbReference>
<keyword evidence="2" id="KW-1185">Reference proteome</keyword>
<dbReference type="GO" id="GO:0009143">
    <property type="term" value="P:nucleoside triphosphate catabolic process"/>
    <property type="evidence" value="ECO:0007669"/>
    <property type="project" value="InterPro"/>
</dbReference>
<protein>
    <submittedName>
        <fullName evidence="1">NTP pyrophosphatase, house-cleaning of non-canonical NTPs</fullName>
    </submittedName>
</protein>
<dbReference type="PANTHER" id="PTHR14552:SF21">
    <property type="entry name" value="DCTP PYROPHOSPHATASE 1"/>
    <property type="match status" value="1"/>
</dbReference>
<gene>
    <name evidence="1" type="ORF">SAMN05421504_115135</name>
</gene>
<dbReference type="GO" id="GO:0047429">
    <property type="term" value="F:nucleoside triphosphate diphosphatase activity"/>
    <property type="evidence" value="ECO:0007669"/>
    <property type="project" value="InterPro"/>
</dbReference>
<sequence>MSGPDHLSRYAICNLHVNACPPYGRLHWVTVTERVRHTGQVTLEDLIQRLRDFAAARDWEPYHTPKNLVMALSGEVGELTSLFQWLTPDEAKAWRDDPALEANVLDEIADVTLYLVRLADVLGLDLFAAANAKIDRNELRFPALER</sequence>
<name>A0A1H3SU37_9PSEU</name>
<dbReference type="Gene3D" id="1.10.287.1080">
    <property type="entry name" value="MazG-like"/>
    <property type="match status" value="1"/>
</dbReference>
<evidence type="ECO:0000313" key="1">
    <source>
        <dbReference type="EMBL" id="SDZ41464.1"/>
    </source>
</evidence>
<accession>A0A1H3SU37</accession>
<dbReference type="InterPro" id="IPR025984">
    <property type="entry name" value="DCTPP"/>
</dbReference>
<dbReference type="SUPFAM" id="SSF101386">
    <property type="entry name" value="all-alpha NTP pyrophosphatases"/>
    <property type="match status" value="1"/>
</dbReference>